<dbReference type="InterPro" id="IPR002625">
    <property type="entry name" value="Smr_dom"/>
</dbReference>
<dbReference type="SMR" id="A0A444XUG8"/>
<dbReference type="OrthoDB" id="1931748at2759"/>
<name>A0A444XUG8_ARAHY</name>
<dbReference type="Gene3D" id="1.25.40.10">
    <property type="entry name" value="Tetratricopeptide repeat domain"/>
    <property type="match status" value="1"/>
</dbReference>
<dbReference type="PANTHER" id="PTHR47447:SF15">
    <property type="entry name" value="OS02G0120000 PROTEIN"/>
    <property type="match status" value="1"/>
</dbReference>
<feature type="domain" description="Smr" evidence="4">
    <location>
        <begin position="363"/>
        <end position="447"/>
    </location>
</feature>
<dbReference type="Proteomes" id="UP000289738">
    <property type="component" value="Chromosome B09"/>
</dbReference>
<dbReference type="InterPro" id="IPR036063">
    <property type="entry name" value="Smr_dom_sf"/>
</dbReference>
<proteinExistence type="inferred from homology"/>
<dbReference type="InterPro" id="IPR002885">
    <property type="entry name" value="PPR_rpt"/>
</dbReference>
<organism evidence="5 6">
    <name type="scientific">Arachis hypogaea</name>
    <name type="common">Peanut</name>
    <dbReference type="NCBI Taxonomy" id="3818"/>
    <lineage>
        <taxon>Eukaryota</taxon>
        <taxon>Viridiplantae</taxon>
        <taxon>Streptophyta</taxon>
        <taxon>Embryophyta</taxon>
        <taxon>Tracheophyta</taxon>
        <taxon>Spermatophyta</taxon>
        <taxon>Magnoliopsida</taxon>
        <taxon>eudicotyledons</taxon>
        <taxon>Gunneridae</taxon>
        <taxon>Pentapetalae</taxon>
        <taxon>rosids</taxon>
        <taxon>fabids</taxon>
        <taxon>Fabales</taxon>
        <taxon>Fabaceae</taxon>
        <taxon>Papilionoideae</taxon>
        <taxon>50 kb inversion clade</taxon>
        <taxon>dalbergioids sensu lato</taxon>
        <taxon>Dalbergieae</taxon>
        <taxon>Pterocarpus clade</taxon>
        <taxon>Arachis</taxon>
    </lineage>
</organism>
<feature type="repeat" description="PPR" evidence="3">
    <location>
        <begin position="227"/>
        <end position="261"/>
    </location>
</feature>
<dbReference type="SUPFAM" id="SSF160443">
    <property type="entry name" value="SMR domain-like"/>
    <property type="match status" value="1"/>
</dbReference>
<evidence type="ECO:0000313" key="6">
    <source>
        <dbReference type="Proteomes" id="UP000289738"/>
    </source>
</evidence>
<dbReference type="AlphaFoldDB" id="A0A444XUG8"/>
<comment type="similarity">
    <text evidence="1">Belongs to the PPR family. P subfamily.</text>
</comment>
<dbReference type="Gramene" id="arahy.Tifrunner.gnm2.ann2.Ah19g516700.1">
    <property type="protein sequence ID" value="arahy.Tifrunner.gnm2.ann2.Ah19g516700.1-CDS"/>
    <property type="gene ID" value="arahy.Tifrunner.gnm2.ann2.Ah19g516700"/>
</dbReference>
<evidence type="ECO:0000313" key="5">
    <source>
        <dbReference type="EMBL" id="RYQ93418.1"/>
    </source>
</evidence>
<dbReference type="Gene3D" id="3.30.1370.110">
    <property type="match status" value="1"/>
</dbReference>
<dbReference type="NCBIfam" id="TIGR00756">
    <property type="entry name" value="PPR"/>
    <property type="match status" value="1"/>
</dbReference>
<sequence>MGSVSVQLQWRWNQPPPSPSLSLPVTVTMTVMMQRCRCTLTKQGERFLTKLAANSDSGTHTFIRRFVNGSPKSVALSTLSHLLSPSSSFPHLSSLALPLYSCIAQASWFTWNPAIVADLAALLDQLGRSEEAEALVFEATSKLESRNRELALFYCKLLESHSKRGSQKGFDVAYCYLNQLLRSSSSVYIKRRAFEYMISGLCAMDRPREAEDLVEDLRGNGGGIDPSAFELKSIMYGYGRLGLFHDLHRVVDQMKRSGFEIDTVCANMVLSTYGTHGEHMEMVSWLKKMRSSGISFSVRTYNSVSNSCPMITRMMAELNELPLSIEELNVRLEGGEAMVVKELLDSCVILEEVMVWDSSEAKLDLHGCHLGSSYLIMLLWLKEMQRRLNDSNYGIPAEITVVCGLGKHSNVRGESPVKVLVKKMMVNMGSPLRIDRKNNGCLVAKGRAVKNWLC</sequence>
<keyword evidence="6" id="KW-1185">Reference proteome</keyword>
<dbReference type="EMBL" id="SDMP01000019">
    <property type="protein sequence ID" value="RYQ93418.1"/>
    <property type="molecule type" value="Genomic_DNA"/>
</dbReference>
<dbReference type="SMART" id="SM00463">
    <property type="entry name" value="SMR"/>
    <property type="match status" value="1"/>
</dbReference>
<accession>A0A444XUG8</accession>
<comment type="caution">
    <text evidence="5">The sequence shown here is derived from an EMBL/GenBank/DDBJ whole genome shotgun (WGS) entry which is preliminary data.</text>
</comment>
<evidence type="ECO:0000259" key="4">
    <source>
        <dbReference type="PROSITE" id="PS50828"/>
    </source>
</evidence>
<evidence type="ECO:0000256" key="3">
    <source>
        <dbReference type="PROSITE-ProRule" id="PRU00708"/>
    </source>
</evidence>
<dbReference type="Pfam" id="PF01535">
    <property type="entry name" value="PPR"/>
    <property type="match status" value="3"/>
</dbReference>
<evidence type="ECO:0000256" key="1">
    <source>
        <dbReference type="ARBA" id="ARBA00007626"/>
    </source>
</evidence>
<reference evidence="5 6" key="1">
    <citation type="submission" date="2019-01" db="EMBL/GenBank/DDBJ databases">
        <title>Sequencing of cultivated peanut Arachis hypogaea provides insights into genome evolution and oil improvement.</title>
        <authorList>
            <person name="Chen X."/>
        </authorList>
    </citation>
    <scope>NUCLEOTIDE SEQUENCE [LARGE SCALE GENOMIC DNA]</scope>
    <source>
        <strain evidence="6">cv. Fuhuasheng</strain>
        <tissue evidence="5">Leaves</tissue>
    </source>
</reference>
<dbReference type="PROSITE" id="PS51375">
    <property type="entry name" value="PPR"/>
    <property type="match status" value="1"/>
</dbReference>
<dbReference type="PANTHER" id="PTHR47447">
    <property type="entry name" value="OS03G0856100 PROTEIN"/>
    <property type="match status" value="1"/>
</dbReference>
<dbReference type="PROSITE" id="PS50828">
    <property type="entry name" value="SMR"/>
    <property type="match status" value="1"/>
</dbReference>
<keyword evidence="2" id="KW-0677">Repeat</keyword>
<evidence type="ECO:0000256" key="2">
    <source>
        <dbReference type="ARBA" id="ARBA00022737"/>
    </source>
</evidence>
<dbReference type="STRING" id="3818.A0A444XUG8"/>
<protein>
    <recommendedName>
        <fullName evidence="4">Smr domain-containing protein</fullName>
    </recommendedName>
</protein>
<gene>
    <name evidence="5" type="ORF">Ahy_B09g099695</name>
</gene>
<dbReference type="InterPro" id="IPR011990">
    <property type="entry name" value="TPR-like_helical_dom_sf"/>
</dbReference>